<feature type="domain" description="Glycosyltransferase 2-like" evidence="6">
    <location>
        <begin position="4"/>
        <end position="105"/>
    </location>
</feature>
<dbReference type="Gene3D" id="3.90.550.10">
    <property type="entry name" value="Spore Coat Polysaccharide Biosynthesis Protein SpsA, Chain A"/>
    <property type="match status" value="1"/>
</dbReference>
<keyword evidence="4 7" id="KW-0808">Transferase</keyword>
<dbReference type="EMBL" id="CP063078">
    <property type="protein sequence ID" value="QOQ87085.1"/>
    <property type="molecule type" value="Genomic_DNA"/>
</dbReference>
<evidence type="ECO:0000256" key="5">
    <source>
        <dbReference type="ARBA" id="ARBA00023136"/>
    </source>
</evidence>
<evidence type="ECO:0000256" key="3">
    <source>
        <dbReference type="ARBA" id="ARBA00022676"/>
    </source>
</evidence>
<dbReference type="Proteomes" id="UP000594749">
    <property type="component" value="Chromosome"/>
</dbReference>
<dbReference type="PANTHER" id="PTHR43646:SF2">
    <property type="entry name" value="GLYCOSYLTRANSFERASE 2-LIKE DOMAIN-CONTAINING PROTEIN"/>
    <property type="match status" value="1"/>
</dbReference>
<dbReference type="AlphaFoldDB" id="A0A7M1LHW1"/>
<dbReference type="SUPFAM" id="SSF53448">
    <property type="entry name" value="Nucleotide-diphospho-sugar transferases"/>
    <property type="match status" value="1"/>
</dbReference>
<organism evidence="7 8">
    <name type="scientific">Campylobacter corcagiensis</name>
    <dbReference type="NCBI Taxonomy" id="1448857"/>
    <lineage>
        <taxon>Bacteria</taxon>
        <taxon>Pseudomonadati</taxon>
        <taxon>Campylobacterota</taxon>
        <taxon>Epsilonproteobacteria</taxon>
        <taxon>Campylobacterales</taxon>
        <taxon>Campylobacteraceae</taxon>
        <taxon>Campylobacter</taxon>
    </lineage>
</organism>
<keyword evidence="5" id="KW-0472">Membrane</keyword>
<evidence type="ECO:0000313" key="7">
    <source>
        <dbReference type="EMBL" id="QOQ87085.1"/>
    </source>
</evidence>
<reference evidence="7 8" key="1">
    <citation type="submission" date="2020-10" db="EMBL/GenBank/DDBJ databases">
        <title>Campylobacter and Helicobacter PacBio genomes.</title>
        <authorList>
            <person name="Lane C."/>
        </authorList>
    </citation>
    <scope>NUCLEOTIDE SEQUENCE [LARGE SCALE GENOMIC DNA]</scope>
    <source>
        <strain evidence="7 8">2016D-0077</strain>
    </source>
</reference>
<evidence type="ECO:0000259" key="6">
    <source>
        <dbReference type="Pfam" id="PF00535"/>
    </source>
</evidence>
<comment type="subcellular location">
    <subcellularLocation>
        <location evidence="1">Cell membrane</location>
    </subcellularLocation>
</comment>
<dbReference type="Pfam" id="PF00535">
    <property type="entry name" value="Glycos_transf_2"/>
    <property type="match status" value="1"/>
</dbReference>
<keyword evidence="3" id="KW-0328">Glycosyltransferase</keyword>
<dbReference type="GO" id="GO:0005886">
    <property type="term" value="C:plasma membrane"/>
    <property type="evidence" value="ECO:0007669"/>
    <property type="project" value="UniProtKB-SubCell"/>
</dbReference>
<accession>A0A7M1LHW1</accession>
<evidence type="ECO:0000256" key="4">
    <source>
        <dbReference type="ARBA" id="ARBA00022679"/>
    </source>
</evidence>
<evidence type="ECO:0000313" key="8">
    <source>
        <dbReference type="Proteomes" id="UP000594749"/>
    </source>
</evidence>
<evidence type="ECO:0000256" key="2">
    <source>
        <dbReference type="ARBA" id="ARBA00022475"/>
    </source>
</evidence>
<dbReference type="RefSeq" id="WP_025803441.1">
    <property type="nucleotide sequence ID" value="NZ_CP053842.1"/>
</dbReference>
<name>A0A7M1LHW1_9BACT</name>
<dbReference type="InterPro" id="IPR001173">
    <property type="entry name" value="Glyco_trans_2-like"/>
</dbReference>
<dbReference type="OrthoDB" id="5291101at2"/>
<evidence type="ECO:0000256" key="1">
    <source>
        <dbReference type="ARBA" id="ARBA00004236"/>
    </source>
</evidence>
<protein>
    <submittedName>
        <fullName evidence="7">TIGR04283 family arsenosugar biosynthesis glycosyltransferase</fullName>
    </submittedName>
</protein>
<sequence>MAVSIIIPLYNEGNLEPLLANLNALNGKFEVIFVSGDNTHYNTQNFTHLSYEKGRAKQLNFGAKRAKFENLWFLHADSKFSKNAILEIENFLTKNSLGAFRLKFDSDKFLLKVCAFFSNLRVKFGGIAFGDQGMFLSKELFFKLGGFKDIKIMEDYEFSLNAKKNGLKFNLCNEYITTSSRRFLKYGTLKMMIKMPISRLLYRFGVSEDKILRFYYAKS</sequence>
<keyword evidence="2" id="KW-1003">Cell membrane</keyword>
<dbReference type="GO" id="GO:0016757">
    <property type="term" value="F:glycosyltransferase activity"/>
    <property type="evidence" value="ECO:0007669"/>
    <property type="project" value="UniProtKB-KW"/>
</dbReference>
<gene>
    <name evidence="7" type="ORF">IMC76_07690</name>
</gene>
<dbReference type="CDD" id="cd02522">
    <property type="entry name" value="GT_2_like_a"/>
    <property type="match status" value="1"/>
</dbReference>
<dbReference type="InterPro" id="IPR029044">
    <property type="entry name" value="Nucleotide-diphossugar_trans"/>
</dbReference>
<proteinExistence type="predicted"/>
<keyword evidence="8" id="KW-1185">Reference proteome</keyword>
<dbReference type="PANTHER" id="PTHR43646">
    <property type="entry name" value="GLYCOSYLTRANSFERASE"/>
    <property type="match status" value="1"/>
</dbReference>
<dbReference type="NCBIfam" id="TIGR04283">
    <property type="entry name" value="glyco_like_mftF"/>
    <property type="match status" value="1"/>
</dbReference>
<dbReference type="InterPro" id="IPR026461">
    <property type="entry name" value="Trfase_2_rSAM/seldom_assoc"/>
</dbReference>